<dbReference type="NCBIfam" id="TIGR00525">
    <property type="entry name" value="folB"/>
    <property type="match status" value="1"/>
</dbReference>
<dbReference type="InterPro" id="IPR043133">
    <property type="entry name" value="GTP-CH-I_C/QueF"/>
</dbReference>
<dbReference type="EC" id="4.1.2.25" evidence="1"/>
<gene>
    <name evidence="3" type="primary">folB</name>
    <name evidence="3" type="ORF">FI836_02625</name>
</gene>
<name>A0ABX5VZ77_9CHLA</name>
<comment type="similarity">
    <text evidence="1">Belongs to the DHNA family.</text>
</comment>
<dbReference type="NCBIfam" id="TIGR00526">
    <property type="entry name" value="folB_dom"/>
    <property type="match status" value="1"/>
</dbReference>
<dbReference type="SMART" id="SM00905">
    <property type="entry name" value="FolB"/>
    <property type="match status" value="1"/>
</dbReference>
<feature type="domain" description="Dihydroneopterin aldolase/epimerase" evidence="2">
    <location>
        <begin position="3"/>
        <end position="114"/>
    </location>
</feature>
<proteinExistence type="inferred from homology"/>
<protein>
    <recommendedName>
        <fullName evidence="1">7,8-dihydroneopterin aldolase</fullName>
        <ecNumber evidence="1">4.1.2.25</ecNumber>
    </recommendedName>
</protein>
<comment type="function">
    <text evidence="1">Catalyzes the conversion of 7,8-dihydroneopterin to 6-hydroxymethyl-7,8-dihydropterin.</text>
</comment>
<evidence type="ECO:0000313" key="4">
    <source>
        <dbReference type="Proteomes" id="UP000320536"/>
    </source>
</evidence>
<keyword evidence="4" id="KW-1185">Reference proteome</keyword>
<dbReference type="Proteomes" id="UP000320536">
    <property type="component" value="Chromosome"/>
</dbReference>
<dbReference type="InterPro" id="IPR006156">
    <property type="entry name" value="Dihydroneopterin_aldolase"/>
</dbReference>
<keyword evidence="1" id="KW-0289">Folate biosynthesis</keyword>
<organism evidence="3 4">
    <name type="scientific">Chlamydophila parapsittaci</name>
    <dbReference type="NCBI Taxonomy" id="344886"/>
    <lineage>
        <taxon>Bacteria</taxon>
        <taxon>Pseudomonadati</taxon>
        <taxon>Chlamydiota</taxon>
        <taxon>Chlamydiia</taxon>
        <taxon>Chlamydiales</taxon>
        <taxon>Chlamydiaceae</taxon>
        <taxon>Chlamydia/Chlamydophila group</taxon>
        <taxon>Chlamydia</taxon>
    </lineage>
</organism>
<dbReference type="EMBL" id="CP041038">
    <property type="protein sequence ID" value="QDE37196.1"/>
    <property type="molecule type" value="Genomic_DNA"/>
</dbReference>
<comment type="pathway">
    <text evidence="1">Cofactor biosynthesis; tetrahydrofolate biosynthesis; 2-amino-4-hydroxy-6-hydroxymethyl-7,8-dihydropteridine diphosphate from 7,8-dihydroneopterin triphosphate: step 3/4.</text>
</comment>
<dbReference type="GO" id="GO:0004150">
    <property type="term" value="F:dihydroneopterin aldolase activity"/>
    <property type="evidence" value="ECO:0007669"/>
    <property type="project" value="UniProtKB-EC"/>
</dbReference>
<sequence length="118" mass="13368">MPDFRVWVRLGCSPEERYFKQPILVSVVLSFFKEPSVCVSDDLGDACCYVEITSLIEEVASSKPCALVEHLSKILMDALEAKLKDKVSKIDLEVRKERPPVPNLLKPICFKISREISL</sequence>
<reference evidence="3 4" key="1">
    <citation type="journal article" date="2020" name="Data Brief">
        <title>Data of de novo genome assembly of the Chlamydia psittaci strain isolated from the livestock in Volga Region, Russian Federation.</title>
        <authorList>
            <person name="Feodorova V.A."/>
            <person name="Zaitsev S.S."/>
            <person name="Khizhnyakova M.A."/>
            <person name="Saltykov Y.V."/>
            <person name="Evstifeev V.V."/>
            <person name="Khusainov F.M."/>
            <person name="Yakovlev S.I."/>
            <person name="Larionova O.S."/>
            <person name="Motin V.L."/>
        </authorList>
    </citation>
    <scope>NUCLEOTIDE SEQUENCE [LARGE SCALE GENOMIC DNA]</scope>
    <source>
        <strain evidence="3 4">Rostinovo-70</strain>
    </source>
</reference>
<keyword evidence="1 3" id="KW-0456">Lyase</keyword>
<evidence type="ECO:0000259" key="2">
    <source>
        <dbReference type="SMART" id="SM00905"/>
    </source>
</evidence>
<evidence type="ECO:0000256" key="1">
    <source>
        <dbReference type="RuleBase" id="RU362079"/>
    </source>
</evidence>
<evidence type="ECO:0000313" key="3">
    <source>
        <dbReference type="EMBL" id="QDE37196.1"/>
    </source>
</evidence>
<dbReference type="SUPFAM" id="SSF55620">
    <property type="entry name" value="Tetrahydrobiopterin biosynthesis enzymes-like"/>
    <property type="match status" value="1"/>
</dbReference>
<dbReference type="Gene3D" id="3.30.1130.10">
    <property type="match status" value="1"/>
</dbReference>
<dbReference type="Pfam" id="PF02152">
    <property type="entry name" value="FolB"/>
    <property type="match status" value="1"/>
</dbReference>
<dbReference type="InterPro" id="IPR006157">
    <property type="entry name" value="FolB_dom"/>
</dbReference>
<accession>A0ABX5VZ77</accession>
<comment type="catalytic activity">
    <reaction evidence="1">
        <text>7,8-dihydroneopterin = 6-hydroxymethyl-7,8-dihydropterin + glycolaldehyde</text>
        <dbReference type="Rhea" id="RHEA:10540"/>
        <dbReference type="ChEBI" id="CHEBI:17001"/>
        <dbReference type="ChEBI" id="CHEBI:17071"/>
        <dbReference type="ChEBI" id="CHEBI:44841"/>
        <dbReference type="EC" id="4.1.2.25"/>
    </reaction>
</comment>